<evidence type="ECO:0000313" key="17">
    <source>
        <dbReference type="EMBL" id="BEP29744.1"/>
    </source>
</evidence>
<feature type="binding site" evidence="15">
    <location>
        <begin position="102"/>
        <end position="105"/>
    </location>
    <ligand>
        <name>ATP</name>
        <dbReference type="ChEBI" id="CHEBI:30616"/>
    </ligand>
</feature>
<dbReference type="AlphaFoldDB" id="A0AAU9ENP1"/>
<evidence type="ECO:0000256" key="8">
    <source>
        <dbReference type="ARBA" id="ARBA00022723"/>
    </source>
</evidence>
<dbReference type="InterPro" id="IPR000023">
    <property type="entry name" value="Phosphofructokinase_dom"/>
</dbReference>
<evidence type="ECO:0000256" key="1">
    <source>
        <dbReference type="ARBA" id="ARBA00001946"/>
    </source>
</evidence>
<dbReference type="NCBIfam" id="TIGR02482">
    <property type="entry name" value="PFKA_ATP"/>
    <property type="match status" value="1"/>
</dbReference>
<dbReference type="Pfam" id="PF00365">
    <property type="entry name" value="PFK"/>
    <property type="match status" value="1"/>
</dbReference>
<dbReference type="NCBIfam" id="NF002872">
    <property type="entry name" value="PRK03202.1"/>
    <property type="match status" value="1"/>
</dbReference>
<evidence type="ECO:0000256" key="7">
    <source>
        <dbReference type="ARBA" id="ARBA00022679"/>
    </source>
</evidence>
<dbReference type="GO" id="GO:0042802">
    <property type="term" value="F:identical protein binding"/>
    <property type="evidence" value="ECO:0007669"/>
    <property type="project" value="TreeGrafter"/>
</dbReference>
<dbReference type="Gene3D" id="3.40.50.460">
    <property type="entry name" value="Phosphofructokinase domain"/>
    <property type="match status" value="1"/>
</dbReference>
<dbReference type="Proteomes" id="UP001321786">
    <property type="component" value="Chromosome"/>
</dbReference>
<evidence type="ECO:0000256" key="5">
    <source>
        <dbReference type="ARBA" id="ARBA00022490"/>
    </source>
</evidence>
<evidence type="ECO:0000256" key="13">
    <source>
        <dbReference type="ARBA" id="ARBA00023152"/>
    </source>
</evidence>
<evidence type="ECO:0000256" key="6">
    <source>
        <dbReference type="ARBA" id="ARBA00022533"/>
    </source>
</evidence>
<dbReference type="GO" id="GO:0070095">
    <property type="term" value="F:fructose-6-phosphate binding"/>
    <property type="evidence" value="ECO:0007669"/>
    <property type="project" value="TreeGrafter"/>
</dbReference>
<gene>
    <name evidence="15 17" type="primary">pfkA</name>
    <name evidence="17" type="ORF">HLPR_20750</name>
</gene>
<dbReference type="Gene3D" id="3.40.50.450">
    <property type="match status" value="1"/>
</dbReference>
<evidence type="ECO:0000256" key="2">
    <source>
        <dbReference type="ARBA" id="ARBA00002659"/>
    </source>
</evidence>
<feature type="binding site" description="in other chain" evidence="15">
    <location>
        <begin position="213"/>
        <end position="215"/>
    </location>
    <ligand>
        <name>ADP</name>
        <dbReference type="ChEBI" id="CHEBI:456216"/>
        <note>allosteric activator; ligand shared between dimeric partners</note>
    </ligand>
</feature>
<feature type="binding site" description="in other chain" evidence="15">
    <location>
        <begin position="125"/>
        <end position="127"/>
    </location>
    <ligand>
        <name>substrate</name>
        <note>ligand shared between dimeric partners</note>
    </ligand>
</feature>
<dbReference type="RefSeq" id="WP_338535361.1">
    <property type="nucleotide sequence ID" value="NZ_AP028654.1"/>
</dbReference>
<dbReference type="GO" id="GO:0006002">
    <property type="term" value="P:fructose 6-phosphate metabolic process"/>
    <property type="evidence" value="ECO:0007669"/>
    <property type="project" value="UniProtKB-UniRule"/>
</dbReference>
<feature type="binding site" description="in other chain" evidence="15">
    <location>
        <begin position="185"/>
        <end position="187"/>
    </location>
    <ligand>
        <name>ADP</name>
        <dbReference type="ChEBI" id="CHEBI:456216"/>
        <note>allosteric activator; ligand shared between dimeric partners</note>
    </ligand>
</feature>
<reference evidence="17 18" key="1">
    <citation type="submission" date="2023-08" db="EMBL/GenBank/DDBJ databases">
        <title>Helicovermis profunda gen. nov., sp. nov., a novel mesophilic, fermentative bacterium within the Bacillota from a deep-sea hydrothermal vent chimney.</title>
        <authorList>
            <person name="Miyazaki U."/>
            <person name="Mizutani D."/>
            <person name="Hashimoto Y."/>
            <person name="Tame A."/>
            <person name="Sawayama S."/>
            <person name="Miyazaki J."/>
            <person name="Takai K."/>
            <person name="Nakagawa S."/>
        </authorList>
    </citation>
    <scope>NUCLEOTIDE SEQUENCE [LARGE SCALE GENOMIC DNA]</scope>
    <source>
        <strain evidence="17 18">S502</strain>
    </source>
</reference>
<feature type="binding site" description="in other chain" evidence="15">
    <location>
        <position position="211"/>
    </location>
    <ligand>
        <name>ADP</name>
        <dbReference type="ChEBI" id="CHEBI:456216"/>
        <note>allosteric activator; ligand shared between dimeric partners</note>
    </ligand>
</feature>
<dbReference type="KEGG" id="hprf:HLPR_20750"/>
<dbReference type="InterPro" id="IPR022953">
    <property type="entry name" value="ATP_PFK"/>
</dbReference>
<feature type="binding site" evidence="15">
    <location>
        <position position="11"/>
    </location>
    <ligand>
        <name>ATP</name>
        <dbReference type="ChEBI" id="CHEBI:30616"/>
    </ligand>
</feature>
<dbReference type="PANTHER" id="PTHR13697">
    <property type="entry name" value="PHOSPHOFRUCTOKINASE"/>
    <property type="match status" value="1"/>
</dbReference>
<feature type="binding site" evidence="15">
    <location>
        <begin position="21"/>
        <end position="25"/>
    </location>
    <ligand>
        <name>ADP</name>
        <dbReference type="ChEBI" id="CHEBI:456216"/>
        <note>allosteric activator; ligand shared between dimeric partners</note>
    </ligand>
</feature>
<comment type="subunit">
    <text evidence="15">Homotetramer.</text>
</comment>
<comment type="catalytic activity">
    <reaction evidence="14 15">
        <text>beta-D-fructose 6-phosphate + ATP = beta-D-fructose 1,6-bisphosphate + ADP + H(+)</text>
        <dbReference type="Rhea" id="RHEA:16109"/>
        <dbReference type="ChEBI" id="CHEBI:15378"/>
        <dbReference type="ChEBI" id="CHEBI:30616"/>
        <dbReference type="ChEBI" id="CHEBI:32966"/>
        <dbReference type="ChEBI" id="CHEBI:57634"/>
        <dbReference type="ChEBI" id="CHEBI:456216"/>
        <dbReference type="EC" id="2.7.1.11"/>
    </reaction>
</comment>
<proteinExistence type="inferred from homology"/>
<evidence type="ECO:0000256" key="14">
    <source>
        <dbReference type="ARBA" id="ARBA00048070"/>
    </source>
</evidence>
<dbReference type="GO" id="GO:0061621">
    <property type="term" value="P:canonical glycolysis"/>
    <property type="evidence" value="ECO:0007669"/>
    <property type="project" value="TreeGrafter"/>
</dbReference>
<evidence type="ECO:0000256" key="12">
    <source>
        <dbReference type="ARBA" id="ARBA00022842"/>
    </source>
</evidence>
<feature type="domain" description="Phosphofructokinase" evidence="16">
    <location>
        <begin position="3"/>
        <end position="275"/>
    </location>
</feature>
<dbReference type="GO" id="GO:0048029">
    <property type="term" value="F:monosaccharide binding"/>
    <property type="evidence" value="ECO:0007669"/>
    <property type="project" value="TreeGrafter"/>
</dbReference>
<feature type="binding site" evidence="15">
    <location>
        <position position="243"/>
    </location>
    <ligand>
        <name>substrate</name>
        <note>ligand shared between dimeric partners</note>
    </ligand>
</feature>
<evidence type="ECO:0000256" key="3">
    <source>
        <dbReference type="ARBA" id="ARBA00004496"/>
    </source>
</evidence>
<feature type="binding site" description="in other chain" evidence="15">
    <location>
        <position position="222"/>
    </location>
    <ligand>
        <name>substrate</name>
        <note>ligand shared between dimeric partners</note>
    </ligand>
</feature>
<dbReference type="InterPro" id="IPR012828">
    <property type="entry name" value="PFKA_ATP_prok"/>
</dbReference>
<feature type="binding site" description="in other chain" evidence="15">
    <location>
        <position position="154"/>
    </location>
    <ligand>
        <name>ADP</name>
        <dbReference type="ChEBI" id="CHEBI:456216"/>
        <note>allosteric activator; ligand shared between dimeric partners</note>
    </ligand>
</feature>
<dbReference type="GO" id="GO:0016208">
    <property type="term" value="F:AMP binding"/>
    <property type="evidence" value="ECO:0007669"/>
    <property type="project" value="TreeGrafter"/>
</dbReference>
<protein>
    <recommendedName>
        <fullName evidence="15">ATP-dependent 6-phosphofructokinase</fullName>
        <shortName evidence="15">ATP-PFK</shortName>
        <shortName evidence="15">Phosphofructokinase</shortName>
        <ecNumber evidence="15">2.7.1.11</ecNumber>
    </recommendedName>
    <alternativeName>
        <fullName evidence="15">Phosphohexokinase</fullName>
    </alternativeName>
</protein>
<evidence type="ECO:0000256" key="15">
    <source>
        <dbReference type="HAMAP-Rule" id="MF_00339"/>
    </source>
</evidence>
<keyword evidence="9 15" id="KW-0547">Nucleotide-binding</keyword>
<keyword evidence="12 15" id="KW-0460">Magnesium</keyword>
<dbReference type="GO" id="GO:0003872">
    <property type="term" value="F:6-phosphofructokinase activity"/>
    <property type="evidence" value="ECO:0007669"/>
    <property type="project" value="UniProtKB-UniRule"/>
</dbReference>
<feature type="binding site" evidence="15">
    <location>
        <position position="103"/>
    </location>
    <ligand>
        <name>Mg(2+)</name>
        <dbReference type="ChEBI" id="CHEBI:18420"/>
        <note>catalytic</note>
    </ligand>
</feature>
<keyword evidence="13 15" id="KW-0324">Glycolysis</keyword>
<dbReference type="PANTHER" id="PTHR13697:SF4">
    <property type="entry name" value="ATP-DEPENDENT 6-PHOSPHOFRUCTOKINASE"/>
    <property type="match status" value="1"/>
</dbReference>
<keyword evidence="6 15" id="KW-0021">Allosteric enzyme</keyword>
<evidence type="ECO:0000256" key="11">
    <source>
        <dbReference type="ARBA" id="ARBA00022840"/>
    </source>
</evidence>
<feature type="binding site" evidence="15">
    <location>
        <position position="162"/>
    </location>
    <ligand>
        <name>substrate</name>
        <note>ligand shared between dimeric partners</note>
    </ligand>
</feature>
<dbReference type="FunFam" id="3.40.50.450:FF:000001">
    <property type="entry name" value="ATP-dependent 6-phosphofructokinase"/>
    <property type="match status" value="1"/>
</dbReference>
<dbReference type="FunFam" id="3.40.50.460:FF:000002">
    <property type="entry name" value="ATP-dependent 6-phosphofructokinase"/>
    <property type="match status" value="1"/>
</dbReference>
<dbReference type="EC" id="2.7.1.11" evidence="15"/>
<dbReference type="HAMAP" id="MF_00339">
    <property type="entry name" value="Phosphofructokinase_I_B1"/>
    <property type="match status" value="1"/>
</dbReference>
<comment type="subcellular location">
    <subcellularLocation>
        <location evidence="3 15">Cytoplasm</location>
    </subcellularLocation>
</comment>
<keyword evidence="7 15" id="KW-0808">Transferase</keyword>
<accession>A0AAU9ENP1</accession>
<dbReference type="GO" id="GO:0005945">
    <property type="term" value="C:6-phosphofructokinase complex"/>
    <property type="evidence" value="ECO:0007669"/>
    <property type="project" value="TreeGrafter"/>
</dbReference>
<dbReference type="GO" id="GO:0030388">
    <property type="term" value="P:fructose 1,6-bisphosphate metabolic process"/>
    <property type="evidence" value="ECO:0007669"/>
    <property type="project" value="TreeGrafter"/>
</dbReference>
<comment type="similarity">
    <text evidence="15">Belongs to the phosphofructokinase type A (PFKA) family. ATP-dependent PFK group I subfamily. Prokaryotic clade 'B1' sub-subfamily.</text>
</comment>
<comment type="cofactor">
    <cofactor evidence="1 15">
        <name>Mg(2+)</name>
        <dbReference type="ChEBI" id="CHEBI:18420"/>
    </cofactor>
</comment>
<comment type="caution">
    <text evidence="15">Lacks conserved residue(s) required for the propagation of feature annotation.</text>
</comment>
<evidence type="ECO:0000256" key="10">
    <source>
        <dbReference type="ARBA" id="ARBA00022777"/>
    </source>
</evidence>
<feature type="binding site" description="in other chain" evidence="15">
    <location>
        <begin position="249"/>
        <end position="252"/>
    </location>
    <ligand>
        <name>substrate</name>
        <note>ligand shared between dimeric partners</note>
    </ligand>
</feature>
<evidence type="ECO:0000313" key="18">
    <source>
        <dbReference type="Proteomes" id="UP001321786"/>
    </source>
</evidence>
<evidence type="ECO:0000259" key="16">
    <source>
        <dbReference type="Pfam" id="PF00365"/>
    </source>
</evidence>
<evidence type="ECO:0000256" key="9">
    <source>
        <dbReference type="ARBA" id="ARBA00022741"/>
    </source>
</evidence>
<comment type="pathway">
    <text evidence="4 15">Carbohydrate degradation; glycolysis; D-glyceraldehyde 3-phosphate and glycerone phosphate from D-glucose: step 3/4.</text>
</comment>
<dbReference type="PRINTS" id="PR00476">
    <property type="entry name" value="PHFRCTKINASE"/>
</dbReference>
<dbReference type="InterPro" id="IPR012003">
    <property type="entry name" value="ATP_PFK_prok-type"/>
</dbReference>
<keyword evidence="18" id="KW-1185">Reference proteome</keyword>
<organism evidence="17 18">
    <name type="scientific">Helicovermis profundi</name>
    <dbReference type="NCBI Taxonomy" id="3065157"/>
    <lineage>
        <taxon>Bacteria</taxon>
        <taxon>Bacillati</taxon>
        <taxon>Bacillota</taxon>
        <taxon>Clostridia</taxon>
        <taxon>Helicovermis</taxon>
    </lineage>
</organism>
<dbReference type="InterPro" id="IPR035966">
    <property type="entry name" value="PKF_sf"/>
</dbReference>
<keyword evidence="10 15" id="KW-0418">Kinase</keyword>
<dbReference type="PIRSF" id="PIRSF000532">
    <property type="entry name" value="ATP_PFK_prok"/>
    <property type="match status" value="1"/>
</dbReference>
<dbReference type="GO" id="GO:0005524">
    <property type="term" value="F:ATP binding"/>
    <property type="evidence" value="ECO:0007669"/>
    <property type="project" value="UniProtKB-UniRule"/>
</dbReference>
<dbReference type="SUPFAM" id="SSF53784">
    <property type="entry name" value="Phosphofructokinase"/>
    <property type="match status" value="1"/>
</dbReference>
<name>A0AAU9ENP1_9FIRM</name>
<feature type="binding site" description="in other chain" evidence="15">
    <location>
        <begin position="169"/>
        <end position="171"/>
    </location>
    <ligand>
        <name>substrate</name>
        <note>ligand shared between dimeric partners</note>
    </ligand>
</feature>
<evidence type="ECO:0000256" key="4">
    <source>
        <dbReference type="ARBA" id="ARBA00004679"/>
    </source>
</evidence>
<keyword evidence="5 15" id="KW-0963">Cytoplasm</keyword>
<feature type="binding site" evidence="15">
    <location>
        <begin position="72"/>
        <end position="73"/>
    </location>
    <ligand>
        <name>ATP</name>
        <dbReference type="ChEBI" id="CHEBI:30616"/>
    </ligand>
</feature>
<keyword evidence="8 15" id="KW-0479">Metal-binding</keyword>
<comment type="function">
    <text evidence="2 15">Catalyzes the phosphorylation of D-fructose 6-phosphate to fructose 1,6-bisphosphate by ATP, the first committing step of glycolysis.</text>
</comment>
<feature type="active site" description="Proton acceptor" evidence="15">
    <location>
        <position position="127"/>
    </location>
</feature>
<comment type="activity regulation">
    <text evidence="15">Allosterically activated by ADP and other diphosphonucleosides, and allosterically inhibited by phosphoenolpyruvate.</text>
</comment>
<keyword evidence="11 15" id="KW-0067">ATP-binding</keyword>
<dbReference type="GO" id="GO:0046872">
    <property type="term" value="F:metal ion binding"/>
    <property type="evidence" value="ECO:0007669"/>
    <property type="project" value="UniProtKB-KW"/>
</dbReference>
<dbReference type="EMBL" id="AP028654">
    <property type="protein sequence ID" value="BEP29744.1"/>
    <property type="molecule type" value="Genomic_DNA"/>
</dbReference>
<sequence>MKRIGVLTSGGDAPGMNAALRAVVRVAIYKGLKVSGIRRGYQGLIEGDIFEMDVSSVGDIIQRGGTILQSARCLEFKKDEGIKRGVEVLKMFNIDGLVVIGGDGSFMGAKRLSDAGIPTIGIPGTIDNDLAYTDYTVGFDTAINTVVNAVGNIRDTSSSHQRASIIEVMGRSCGDIALYSGIAGGAETIIVPEIDFTYDDICKKLIQGQNRGKVHSIILLAEGVGKPYEFAEAIKNKTGIDVRVSVIGYLQRGGSPTAFDRILASKFGSKAVELLIEGKKSRALGTNGNKVFDMDITEAITMKKEMDHCMYDLADMLSI</sequence>